<proteinExistence type="predicted"/>
<protein>
    <submittedName>
        <fullName evidence="1">Uncharacterized protein</fullName>
    </submittedName>
</protein>
<organism evidence="1 2">
    <name type="scientific">Archaeoglobus veneficus (strain DSM 11195 / SNP6)</name>
    <dbReference type="NCBI Taxonomy" id="693661"/>
    <lineage>
        <taxon>Archaea</taxon>
        <taxon>Methanobacteriati</taxon>
        <taxon>Methanobacteriota</taxon>
        <taxon>Archaeoglobi</taxon>
        <taxon>Archaeoglobales</taxon>
        <taxon>Archaeoglobaceae</taxon>
        <taxon>Archaeoglobus</taxon>
    </lineage>
</organism>
<evidence type="ECO:0000313" key="1">
    <source>
        <dbReference type="EMBL" id="AEA47609.1"/>
    </source>
</evidence>
<accession>F2KQ06</accession>
<dbReference type="HOGENOM" id="CLU_2695518_0_0_2"/>
<evidence type="ECO:0000313" key="2">
    <source>
        <dbReference type="Proteomes" id="UP000008136"/>
    </source>
</evidence>
<dbReference type="EMBL" id="CP002588">
    <property type="protein sequence ID" value="AEA47609.1"/>
    <property type="molecule type" value="Genomic_DNA"/>
</dbReference>
<dbReference type="RefSeq" id="WP_013684265.1">
    <property type="nucleotide sequence ID" value="NC_015320.1"/>
</dbReference>
<dbReference type="GeneID" id="10394734"/>
<dbReference type="AlphaFoldDB" id="F2KQ06"/>
<dbReference type="Proteomes" id="UP000008136">
    <property type="component" value="Chromosome"/>
</dbReference>
<sequence>MRKLAVILALIAAALLLGCAEEQVTPTPTPTPTPEPIKPVSEETEVAQIENTINEIETILNDLQELDNISFDV</sequence>
<name>F2KQ06_ARCVS</name>
<dbReference type="STRING" id="693661.Arcve_1609"/>
<keyword evidence="2" id="KW-1185">Reference proteome</keyword>
<gene>
    <name evidence="1" type="ordered locus">Arcve_1609</name>
</gene>
<dbReference type="KEGG" id="ave:Arcve_1609"/>
<reference evidence="1 2" key="1">
    <citation type="submission" date="2011-03" db="EMBL/GenBank/DDBJ databases">
        <title>The complete genome of Archaeoglobus veneficus SNP6.</title>
        <authorList>
            <consortium name="US DOE Joint Genome Institute (JGI-PGF)"/>
            <person name="Lucas S."/>
            <person name="Copeland A."/>
            <person name="Lapidus A."/>
            <person name="Bruce D."/>
            <person name="Goodwin L."/>
            <person name="Pitluck S."/>
            <person name="Kyrpides N."/>
            <person name="Mavromatis K."/>
            <person name="Pagani I."/>
            <person name="Ivanova N."/>
            <person name="Mikhailova N."/>
            <person name="Lu M."/>
            <person name="Detter J.C."/>
            <person name="Tapia R."/>
            <person name="Han C."/>
            <person name="Land M."/>
            <person name="Hauser L."/>
            <person name="Markowitz V."/>
            <person name="Cheng J.-F."/>
            <person name="Hugenholtz P."/>
            <person name="Woyke T."/>
            <person name="Wu D."/>
            <person name="Spring S."/>
            <person name="Brambilla E."/>
            <person name="Klenk H.-P."/>
            <person name="Eisen J.A."/>
        </authorList>
    </citation>
    <scope>NUCLEOTIDE SEQUENCE [LARGE SCALE GENOMIC DNA]</scope>
    <source>
        <strain>SNP6</strain>
    </source>
</reference>
<dbReference type="PROSITE" id="PS51257">
    <property type="entry name" value="PROKAR_LIPOPROTEIN"/>
    <property type="match status" value="1"/>
</dbReference>